<name>A0A0G2AP75_9BACT</name>
<dbReference type="EMBL" id="LCRM01000070">
    <property type="protein sequence ID" value="KKW34544.1"/>
    <property type="molecule type" value="Genomic_DNA"/>
</dbReference>
<evidence type="ECO:0000313" key="1">
    <source>
        <dbReference type="EMBL" id="KKW34544.1"/>
    </source>
</evidence>
<evidence type="ECO:0000313" key="2">
    <source>
        <dbReference type="Proteomes" id="UP000034290"/>
    </source>
</evidence>
<accession>A0A0G2AP75</accession>
<dbReference type="AlphaFoldDB" id="A0A0G2AP75"/>
<proteinExistence type="predicted"/>
<gene>
    <name evidence="1" type="ORF">UY81_C0070G0003</name>
</gene>
<protein>
    <submittedName>
        <fullName evidence="1">Uncharacterized protein</fullName>
    </submittedName>
</protein>
<dbReference type="Proteomes" id="UP000034290">
    <property type="component" value="Unassembled WGS sequence"/>
</dbReference>
<sequence length="158" mass="18091">MHETISLTSMANILRQAGYVVIPPMEDSDVLREQAIQLLMCAGDKPSEIRRLLGWSPKGDALATRAIKALPFLQLDENPTSLPRHYAEYKDRAPYFWVILCRGRSWNFGQINHVGDQTLNHLLEALHRLELDFGIPETHNLVIEARHRLGDDRFLPII</sequence>
<organism evidence="1 2">
    <name type="scientific">Candidatus Giovannonibacteria bacterium GW2011_GWA2_53_7</name>
    <dbReference type="NCBI Taxonomy" id="1618650"/>
    <lineage>
        <taxon>Bacteria</taxon>
        <taxon>Candidatus Giovannoniibacteriota</taxon>
    </lineage>
</organism>
<reference evidence="1 2" key="1">
    <citation type="journal article" date="2015" name="Nature">
        <title>rRNA introns, odd ribosomes, and small enigmatic genomes across a large radiation of phyla.</title>
        <authorList>
            <person name="Brown C.T."/>
            <person name="Hug L.A."/>
            <person name="Thomas B.C."/>
            <person name="Sharon I."/>
            <person name="Castelle C.J."/>
            <person name="Singh A."/>
            <person name="Wilkins M.J."/>
            <person name="Williams K.H."/>
            <person name="Banfield J.F."/>
        </authorList>
    </citation>
    <scope>NUCLEOTIDE SEQUENCE [LARGE SCALE GENOMIC DNA]</scope>
</reference>
<comment type="caution">
    <text evidence="1">The sequence shown here is derived from an EMBL/GenBank/DDBJ whole genome shotgun (WGS) entry which is preliminary data.</text>
</comment>